<dbReference type="RefSeq" id="XP_008437740.1">
    <property type="nucleotide sequence ID" value="XM_008439518.2"/>
</dbReference>
<dbReference type="SUPFAM" id="SSF52540">
    <property type="entry name" value="P-loop containing nucleoside triphosphate hydrolases"/>
    <property type="match status" value="1"/>
</dbReference>
<comment type="catalytic activity">
    <reaction evidence="7">
        <text>ATP + H2O = ADP + phosphate + H(+)</text>
        <dbReference type="Rhea" id="RHEA:13065"/>
        <dbReference type="ChEBI" id="CHEBI:15377"/>
        <dbReference type="ChEBI" id="CHEBI:15378"/>
        <dbReference type="ChEBI" id="CHEBI:30616"/>
        <dbReference type="ChEBI" id="CHEBI:43474"/>
        <dbReference type="ChEBI" id="CHEBI:456216"/>
    </reaction>
</comment>
<accession>A0A1S3AVC2</accession>
<dbReference type="Pfam" id="PF14363">
    <property type="entry name" value="AAA_assoc"/>
    <property type="match status" value="1"/>
</dbReference>
<dbReference type="PANTHER" id="PTHR23070">
    <property type="entry name" value="BCS1 AAA-TYPE ATPASE"/>
    <property type="match status" value="1"/>
</dbReference>
<dbReference type="GO" id="GO:0016887">
    <property type="term" value="F:ATP hydrolysis activity"/>
    <property type="evidence" value="ECO:0007669"/>
    <property type="project" value="InterPro"/>
</dbReference>
<evidence type="ECO:0000256" key="2">
    <source>
        <dbReference type="ARBA" id="ARBA00007448"/>
    </source>
</evidence>
<dbReference type="InParanoid" id="A0A1S3AVC2"/>
<dbReference type="Gene3D" id="3.40.50.300">
    <property type="entry name" value="P-loop containing nucleotide triphosphate hydrolases"/>
    <property type="match status" value="1"/>
</dbReference>
<dbReference type="GO" id="GO:0005524">
    <property type="term" value="F:ATP binding"/>
    <property type="evidence" value="ECO:0007669"/>
    <property type="project" value="UniProtKB-KW"/>
</dbReference>
<evidence type="ECO:0000256" key="7">
    <source>
        <dbReference type="ARBA" id="ARBA00049360"/>
    </source>
</evidence>
<feature type="compositionally biased region" description="Basic and acidic residues" evidence="9">
    <location>
        <begin position="350"/>
        <end position="367"/>
    </location>
</feature>
<dbReference type="InterPro" id="IPR027417">
    <property type="entry name" value="P-loop_NTPase"/>
</dbReference>
<evidence type="ECO:0000256" key="9">
    <source>
        <dbReference type="SAM" id="MobiDB-lite"/>
    </source>
</evidence>
<dbReference type="InterPro" id="IPR003593">
    <property type="entry name" value="AAA+_ATPase"/>
</dbReference>
<feature type="domain" description="AAA+ ATPase" evidence="10">
    <location>
        <begin position="272"/>
        <end position="426"/>
    </location>
</feature>
<dbReference type="InterPro" id="IPR003959">
    <property type="entry name" value="ATPase_AAA_core"/>
</dbReference>
<comment type="similarity">
    <text evidence="2">Belongs to the AAA ATPase family. BCS1 subfamily.</text>
</comment>
<sequence length="546" mass="63898">MDSITRRYKMSGTEKFDGRDGKAISRRRPLTMTEILTSTSSTLATIMFAWSIIRQYCPHGLRQYFQIYFGKFMDYIYPSPYVRIAIYEFVGERFSRNKAFAAVEAYLSDKLSDDAKRLKAEVGESKNNFSLSMDEYERVTDVYENAEFWWTLSKIPGSAKKSPSLYPDIDRRFYQLKFHKKHRELVKESYLKHVLKEGKEIRVNRRRRKLYTNGTGNRWLIHKSTTWSEVYFEHPASFDTIGMDPEKKQEIIEDLLTFSQSKEYYARIGKAWKRGYLLYGPPGTGKSTMIAAMANLLNYDVYDLELTAVKDNTELRKLLIETTSKSIIVIEDIDCSLEFTRQREIKKKGRSNEEKEKEKAIKEPNKEEEVKSKVTLSGLLNFIDGIWSACGGERLIVFTTNHLEKLDPALIRRGRMDKHIELSYCSYEAFKVLAKNYLNVETHELFGEIKELFNNVKMTPADVAENLMPKSRQEGAEHSLRRFIGSLEEKKRVEEKKKRMEDRKKEKSKIVDEKGDSRLKGVVFRVMNNWGRFWVGEEGGLRMEEK</sequence>
<dbReference type="FunFam" id="3.40.50.300:FF:001122">
    <property type="entry name" value="AAA-ATPase ASD, mitochondrial"/>
    <property type="match status" value="1"/>
</dbReference>
<dbReference type="InterPro" id="IPR058017">
    <property type="entry name" value="At3g28540-like_C"/>
</dbReference>
<dbReference type="eggNOG" id="KOG0743">
    <property type="taxonomic scope" value="Eukaryota"/>
</dbReference>
<dbReference type="KEGG" id="cmo:103483085"/>
<reference evidence="13" key="2">
    <citation type="submission" date="2025-04" db="UniProtKB">
        <authorList>
            <consortium name="RefSeq"/>
        </authorList>
    </citation>
    <scope>IDENTIFICATION</scope>
</reference>
<dbReference type="OrthoDB" id="10251412at2759"/>
<dbReference type="Pfam" id="PF00004">
    <property type="entry name" value="AAA"/>
    <property type="match status" value="1"/>
</dbReference>
<gene>
    <name evidence="13" type="primary">LOC103483085</name>
    <name evidence="11" type="synonym">103483085</name>
</gene>
<organism evidence="12 13">
    <name type="scientific">Cucumis melo</name>
    <name type="common">Muskmelon</name>
    <dbReference type="NCBI Taxonomy" id="3656"/>
    <lineage>
        <taxon>Eukaryota</taxon>
        <taxon>Viridiplantae</taxon>
        <taxon>Streptophyta</taxon>
        <taxon>Embryophyta</taxon>
        <taxon>Tracheophyta</taxon>
        <taxon>Spermatophyta</taxon>
        <taxon>Magnoliopsida</taxon>
        <taxon>eudicotyledons</taxon>
        <taxon>Gunneridae</taxon>
        <taxon>Pentapetalae</taxon>
        <taxon>rosids</taxon>
        <taxon>fabids</taxon>
        <taxon>Cucurbitales</taxon>
        <taxon>Cucurbitaceae</taxon>
        <taxon>Benincaseae</taxon>
        <taxon>Cucumis</taxon>
    </lineage>
</organism>
<feature type="region of interest" description="Disordered" evidence="9">
    <location>
        <begin position="346"/>
        <end position="367"/>
    </location>
</feature>
<dbReference type="EnsemblPlants" id="MELO3C002220.2.1">
    <property type="protein sequence ID" value="MELO3C002220.2.1"/>
    <property type="gene ID" value="MELO3C002220.2"/>
</dbReference>
<dbReference type="Proteomes" id="UP001652600">
    <property type="component" value="Chromosome 12"/>
</dbReference>
<keyword evidence="3 8" id="KW-0547">Nucleotide-binding</keyword>
<comment type="cofactor">
    <cofactor evidence="1">
        <name>Mg(2+)</name>
        <dbReference type="ChEBI" id="CHEBI:18420"/>
    </cofactor>
</comment>
<keyword evidence="4" id="KW-0378">Hydrolase</keyword>
<proteinExistence type="inferred from homology"/>
<dbReference type="Pfam" id="PF25568">
    <property type="entry name" value="AAA_lid_At3g28540"/>
    <property type="match status" value="1"/>
</dbReference>
<evidence type="ECO:0000256" key="6">
    <source>
        <dbReference type="ARBA" id="ARBA00022842"/>
    </source>
</evidence>
<dbReference type="PROSITE" id="PS00674">
    <property type="entry name" value="AAA"/>
    <property type="match status" value="1"/>
</dbReference>
<evidence type="ECO:0000313" key="11">
    <source>
        <dbReference type="EnsemblPlants" id="MELO3C002220.2.1"/>
    </source>
</evidence>
<evidence type="ECO:0000259" key="10">
    <source>
        <dbReference type="SMART" id="SM00382"/>
    </source>
</evidence>
<evidence type="ECO:0000256" key="4">
    <source>
        <dbReference type="ARBA" id="ARBA00022801"/>
    </source>
</evidence>
<dbReference type="InterPro" id="IPR025753">
    <property type="entry name" value="AAA_N_dom"/>
</dbReference>
<dbReference type="InterPro" id="IPR003960">
    <property type="entry name" value="ATPase_AAA_CS"/>
</dbReference>
<evidence type="ECO:0000256" key="3">
    <source>
        <dbReference type="ARBA" id="ARBA00022741"/>
    </source>
</evidence>
<dbReference type="Gramene" id="MELO3C002220.2.1">
    <property type="protein sequence ID" value="MELO3C002220.2.1"/>
    <property type="gene ID" value="MELO3C002220.2"/>
</dbReference>
<protein>
    <submittedName>
        <fullName evidence="13">AAA-ATPase At3g28580-like</fullName>
    </submittedName>
</protein>
<keyword evidence="12" id="KW-1185">Reference proteome</keyword>
<dbReference type="GeneID" id="103483085"/>
<dbReference type="GO" id="GO:0006950">
    <property type="term" value="P:response to stress"/>
    <property type="evidence" value="ECO:0007669"/>
    <property type="project" value="UniProtKB-ARBA"/>
</dbReference>
<keyword evidence="6" id="KW-0460">Magnesium</keyword>
<dbReference type="AlphaFoldDB" id="A0A1S3AVC2"/>
<dbReference type="Gene3D" id="6.10.280.40">
    <property type="match status" value="1"/>
</dbReference>
<evidence type="ECO:0000256" key="1">
    <source>
        <dbReference type="ARBA" id="ARBA00001946"/>
    </source>
</evidence>
<dbReference type="CDD" id="cd19510">
    <property type="entry name" value="RecA-like_BCS1"/>
    <property type="match status" value="1"/>
</dbReference>
<reference evidence="11" key="1">
    <citation type="submission" date="2023-03" db="UniProtKB">
        <authorList>
            <consortium name="EnsemblPlants"/>
        </authorList>
    </citation>
    <scope>IDENTIFICATION</scope>
</reference>
<dbReference type="SMART" id="SM00382">
    <property type="entry name" value="AAA"/>
    <property type="match status" value="1"/>
</dbReference>
<evidence type="ECO:0000313" key="12">
    <source>
        <dbReference type="Proteomes" id="UP001652600"/>
    </source>
</evidence>
<evidence type="ECO:0000313" key="13">
    <source>
        <dbReference type="RefSeq" id="XP_008437740.1"/>
    </source>
</evidence>
<keyword evidence="5 8" id="KW-0067">ATP-binding</keyword>
<name>A0A1S3AVC2_CUCME</name>
<dbReference type="InterPro" id="IPR050747">
    <property type="entry name" value="Mitochondrial_chaperone_BCS1"/>
</dbReference>
<evidence type="ECO:0000256" key="5">
    <source>
        <dbReference type="ARBA" id="ARBA00022840"/>
    </source>
</evidence>
<evidence type="ECO:0000256" key="8">
    <source>
        <dbReference type="RuleBase" id="RU003651"/>
    </source>
</evidence>